<dbReference type="EMBL" id="JALPQF010000005">
    <property type="protein sequence ID" value="MCK8480405.1"/>
    <property type="molecule type" value="Genomic_DNA"/>
</dbReference>
<evidence type="ECO:0000256" key="1">
    <source>
        <dbReference type="SAM" id="Phobius"/>
    </source>
</evidence>
<keyword evidence="1" id="KW-1133">Transmembrane helix</keyword>
<dbReference type="Proteomes" id="UP001203687">
    <property type="component" value="Unassembled WGS sequence"/>
</dbReference>
<keyword evidence="1" id="KW-0472">Membrane</keyword>
<keyword evidence="3" id="KW-1185">Reference proteome</keyword>
<proteinExistence type="predicted"/>
<comment type="caution">
    <text evidence="2">The sequence shown here is derived from an EMBL/GenBank/DDBJ whole genome shotgun (WGS) entry which is preliminary data.</text>
</comment>
<name>A0ABT0H7S4_9FLAO</name>
<organism evidence="2 3">
    <name type="scientific">Psychroserpens algicola</name>
    <dbReference type="NCBI Taxonomy" id="1719034"/>
    <lineage>
        <taxon>Bacteria</taxon>
        <taxon>Pseudomonadati</taxon>
        <taxon>Bacteroidota</taxon>
        <taxon>Flavobacteriia</taxon>
        <taxon>Flavobacteriales</taxon>
        <taxon>Flavobacteriaceae</taxon>
        <taxon>Psychroserpens</taxon>
    </lineage>
</organism>
<keyword evidence="1" id="KW-0812">Transmembrane</keyword>
<sequence>MTAFVLSGSGWEWIIFLMIFFGIIVPLFLFIFGFIKYAKDKKQGKIILIIATLYTIIGFGICGGFGF</sequence>
<feature type="transmembrane region" description="Helical" evidence="1">
    <location>
        <begin position="46"/>
        <end position="66"/>
    </location>
</feature>
<accession>A0ABT0H7S4</accession>
<reference evidence="2" key="1">
    <citation type="submission" date="2022-04" db="EMBL/GenBank/DDBJ databases">
        <authorList>
            <person name="Ren T."/>
        </authorList>
    </citation>
    <scope>NUCLEOTIDE SEQUENCE</scope>
    <source>
        <strain evidence="2">F63249</strain>
    </source>
</reference>
<evidence type="ECO:0000313" key="2">
    <source>
        <dbReference type="EMBL" id="MCK8480405.1"/>
    </source>
</evidence>
<feature type="transmembrane region" description="Helical" evidence="1">
    <location>
        <begin position="13"/>
        <end position="34"/>
    </location>
</feature>
<evidence type="ECO:0000313" key="3">
    <source>
        <dbReference type="Proteomes" id="UP001203687"/>
    </source>
</evidence>
<protein>
    <submittedName>
        <fullName evidence="2">Uncharacterized protein</fullName>
    </submittedName>
</protein>
<dbReference type="RefSeq" id="WP_204344547.1">
    <property type="nucleotide sequence ID" value="NZ_JACNMJ010000001.1"/>
</dbReference>
<gene>
    <name evidence="2" type="ORF">MUY34_07225</name>
</gene>